<evidence type="ECO:0000256" key="3">
    <source>
        <dbReference type="ARBA" id="ARBA00022829"/>
    </source>
</evidence>
<gene>
    <name evidence="6" type="ORF">HNR37_002257</name>
</gene>
<keyword evidence="2" id="KW-0132">Cell division</keyword>
<dbReference type="InterPro" id="IPR005234">
    <property type="entry name" value="ScpB_csome_segregation"/>
</dbReference>
<feature type="region of interest" description="Disordered" evidence="5">
    <location>
        <begin position="1"/>
        <end position="27"/>
    </location>
</feature>
<keyword evidence="3" id="KW-0159">Chromosome partition</keyword>
<dbReference type="PANTHER" id="PTHR34298">
    <property type="entry name" value="SEGREGATION AND CONDENSATION PROTEIN B"/>
    <property type="match status" value="1"/>
</dbReference>
<protein>
    <submittedName>
        <fullName evidence="6">Segregation and condensation protein B</fullName>
    </submittedName>
</protein>
<dbReference type="InterPro" id="IPR036390">
    <property type="entry name" value="WH_DNA-bd_sf"/>
</dbReference>
<proteinExistence type="predicted"/>
<dbReference type="GO" id="GO:0051301">
    <property type="term" value="P:cell division"/>
    <property type="evidence" value="ECO:0007669"/>
    <property type="project" value="UniProtKB-KW"/>
</dbReference>
<dbReference type="PIRSF" id="PIRSF019345">
    <property type="entry name" value="ScpB"/>
    <property type="match status" value="1"/>
</dbReference>
<comment type="caution">
    <text evidence="6">The sequence shown here is derived from an EMBL/GenBank/DDBJ whole genome shotgun (WGS) entry which is preliminary data.</text>
</comment>
<evidence type="ECO:0000256" key="2">
    <source>
        <dbReference type="ARBA" id="ARBA00022618"/>
    </source>
</evidence>
<dbReference type="PANTHER" id="PTHR34298:SF2">
    <property type="entry name" value="SEGREGATION AND CONDENSATION PROTEIN B"/>
    <property type="match status" value="1"/>
</dbReference>
<organism evidence="6 7">
    <name type="scientific">Desulfurispira natronophila</name>
    <dbReference type="NCBI Taxonomy" id="682562"/>
    <lineage>
        <taxon>Bacteria</taxon>
        <taxon>Pseudomonadati</taxon>
        <taxon>Chrysiogenota</taxon>
        <taxon>Chrysiogenia</taxon>
        <taxon>Chrysiogenales</taxon>
        <taxon>Chrysiogenaceae</taxon>
        <taxon>Desulfurispira</taxon>
    </lineage>
</organism>
<evidence type="ECO:0000313" key="7">
    <source>
        <dbReference type="Proteomes" id="UP000528322"/>
    </source>
</evidence>
<keyword evidence="4" id="KW-0131">Cell cycle</keyword>
<dbReference type="InterPro" id="IPR036388">
    <property type="entry name" value="WH-like_DNA-bd_sf"/>
</dbReference>
<dbReference type="EMBL" id="JACHID010000023">
    <property type="protein sequence ID" value="MBB5022910.1"/>
    <property type="molecule type" value="Genomic_DNA"/>
</dbReference>
<reference evidence="6 7" key="1">
    <citation type="submission" date="2020-08" db="EMBL/GenBank/DDBJ databases">
        <title>Genomic Encyclopedia of Type Strains, Phase IV (KMG-IV): sequencing the most valuable type-strain genomes for metagenomic binning, comparative biology and taxonomic classification.</title>
        <authorList>
            <person name="Goeker M."/>
        </authorList>
    </citation>
    <scope>NUCLEOTIDE SEQUENCE [LARGE SCALE GENOMIC DNA]</scope>
    <source>
        <strain evidence="6 7">DSM 22071</strain>
    </source>
</reference>
<keyword evidence="7" id="KW-1185">Reference proteome</keyword>
<dbReference type="Pfam" id="PF04079">
    <property type="entry name" value="SMC_ScpB"/>
    <property type="match status" value="1"/>
</dbReference>
<dbReference type="Gene3D" id="1.10.10.10">
    <property type="entry name" value="Winged helix-like DNA-binding domain superfamily/Winged helix DNA-binding domain"/>
    <property type="match status" value="2"/>
</dbReference>
<sequence length="211" mass="22690">MSSHQGDPASLLSNAANAGDEAHSNNTPSLESLVEAVLFAAEEPIAPARISRILDVSGVGEGTVQAIIEQLKSRYHGGVRIIEADGAYYMGTTQETGKVVSRTLLGSKRSRTSRAVLETLAVIAYNQPATKSEVEAVRGVDSSSAVKRLLDRNLITVVGRKESAGKPFLYSTTRLFLQTFGISNLAELPVPGESHELEEDWQEDESGKHIE</sequence>
<evidence type="ECO:0000256" key="5">
    <source>
        <dbReference type="SAM" id="MobiDB-lite"/>
    </source>
</evidence>
<dbReference type="Proteomes" id="UP000528322">
    <property type="component" value="Unassembled WGS sequence"/>
</dbReference>
<dbReference type="AlphaFoldDB" id="A0A7W7Y6A5"/>
<evidence type="ECO:0000256" key="1">
    <source>
        <dbReference type="ARBA" id="ARBA00022490"/>
    </source>
</evidence>
<keyword evidence="1" id="KW-0963">Cytoplasm</keyword>
<accession>A0A7W7Y6A5</accession>
<dbReference type="NCBIfam" id="TIGR00281">
    <property type="entry name" value="SMC-Scp complex subunit ScpB"/>
    <property type="match status" value="1"/>
</dbReference>
<dbReference type="GO" id="GO:0051304">
    <property type="term" value="P:chromosome separation"/>
    <property type="evidence" value="ECO:0007669"/>
    <property type="project" value="InterPro"/>
</dbReference>
<dbReference type="RefSeq" id="WP_183734242.1">
    <property type="nucleotide sequence ID" value="NZ_JACHID010000023.1"/>
</dbReference>
<dbReference type="SUPFAM" id="SSF46785">
    <property type="entry name" value="Winged helix' DNA-binding domain"/>
    <property type="match status" value="2"/>
</dbReference>
<feature type="compositionally biased region" description="Polar residues" evidence="5">
    <location>
        <begin position="1"/>
        <end position="16"/>
    </location>
</feature>
<evidence type="ECO:0000313" key="6">
    <source>
        <dbReference type="EMBL" id="MBB5022910.1"/>
    </source>
</evidence>
<name>A0A7W7Y6A5_9BACT</name>
<evidence type="ECO:0000256" key="4">
    <source>
        <dbReference type="ARBA" id="ARBA00023306"/>
    </source>
</evidence>